<accession>A0A9N8DBD6</accession>
<keyword evidence="3" id="KW-1185">Reference proteome</keyword>
<organism evidence="2 3">
    <name type="scientific">Seminavis robusta</name>
    <dbReference type="NCBI Taxonomy" id="568900"/>
    <lineage>
        <taxon>Eukaryota</taxon>
        <taxon>Sar</taxon>
        <taxon>Stramenopiles</taxon>
        <taxon>Ochrophyta</taxon>
        <taxon>Bacillariophyta</taxon>
        <taxon>Bacillariophyceae</taxon>
        <taxon>Bacillariophycidae</taxon>
        <taxon>Naviculales</taxon>
        <taxon>Naviculaceae</taxon>
        <taxon>Seminavis</taxon>
    </lineage>
</organism>
<evidence type="ECO:0000313" key="3">
    <source>
        <dbReference type="Proteomes" id="UP001153069"/>
    </source>
</evidence>
<reference evidence="2" key="1">
    <citation type="submission" date="2020-06" db="EMBL/GenBank/DDBJ databases">
        <authorList>
            <consortium name="Plant Systems Biology data submission"/>
        </authorList>
    </citation>
    <scope>NUCLEOTIDE SEQUENCE</scope>
    <source>
        <strain evidence="2">D6</strain>
    </source>
</reference>
<proteinExistence type="predicted"/>
<evidence type="ECO:0000313" key="2">
    <source>
        <dbReference type="EMBL" id="CAB9498690.1"/>
    </source>
</evidence>
<feature type="compositionally biased region" description="Basic and acidic residues" evidence="1">
    <location>
        <begin position="107"/>
        <end position="127"/>
    </location>
</feature>
<dbReference type="AlphaFoldDB" id="A0A9N8DBD6"/>
<evidence type="ECO:0000256" key="1">
    <source>
        <dbReference type="SAM" id="MobiDB-lite"/>
    </source>
</evidence>
<gene>
    <name evidence="2" type="ORF">SEMRO_43_G026170.1</name>
</gene>
<name>A0A9N8DBD6_9STRA</name>
<dbReference type="Proteomes" id="UP001153069">
    <property type="component" value="Unassembled WGS sequence"/>
</dbReference>
<comment type="caution">
    <text evidence="2">The sequence shown here is derived from an EMBL/GenBank/DDBJ whole genome shotgun (WGS) entry which is preliminary data.</text>
</comment>
<feature type="region of interest" description="Disordered" evidence="1">
    <location>
        <begin position="96"/>
        <end position="129"/>
    </location>
</feature>
<dbReference type="EMBL" id="CAICTM010000043">
    <property type="protein sequence ID" value="CAB9498690.1"/>
    <property type="molecule type" value="Genomic_DNA"/>
</dbReference>
<sequence length="507" mass="54181">MNLFDFATAGKAVLDKANGAFEAVPAAKTVGEDAAVSSASFSVDVAVDPSLGQNCADEDASAATTAGDGAAAFAVDGADEELALADVSSLRAVAHGDNEDDFNEDVDGNKPNEKVPSDSQPDAKDGIEDNTEPVAAGLLSGTVLLSGNGLLSGTGNRFTAVVLMGNTQAERIGACYTINLSEQPTGICHNLCFNPVTHGLCGALDNRGNQIRFVPVGFRLRSTFPDGIVQEQTLLFDTFSSQPRTYLGRSAIGPWTTTTSHADYVSALGFVIQPVELGRHARLVVANTNSRVLPIIEACLFRDFDNQEEAVYYAFNADGKLVKQRAPTIADTIELIETKFLGDRKIYFSGKLDEESDKYGPVRLDWKPRRGPPTTQQPDVSAPRTGTEIAVVTNSTVHGSDPPLPSNVSTTGIYWHTPCGCPKGQPCNCRGEWESFTRVVEEDQARRAVLSAAQRKKQRRQDSQKSFKDCSLCCILVGIIALVIWFSGRSEGVNGLSSGTGMTHLNP</sequence>
<feature type="region of interest" description="Disordered" evidence="1">
    <location>
        <begin position="362"/>
        <end position="384"/>
    </location>
</feature>
<protein>
    <submittedName>
        <fullName evidence="2">Uncharacterized protein</fullName>
    </submittedName>
</protein>